<dbReference type="Proteomes" id="UP000190868">
    <property type="component" value="Chromosome"/>
</dbReference>
<dbReference type="RefSeq" id="WP_078424221.1">
    <property type="nucleotide sequence ID" value="NZ_CP017258.1"/>
</dbReference>
<dbReference type="InterPro" id="IPR010767">
    <property type="entry name" value="Phage_CGC-2007_Cje0229"/>
</dbReference>
<proteinExistence type="predicted"/>
<evidence type="ECO:0000313" key="2">
    <source>
        <dbReference type="Proteomes" id="UP000190868"/>
    </source>
</evidence>
<dbReference type="EMBL" id="CP017258">
    <property type="protein sequence ID" value="AQW87100.1"/>
    <property type="molecule type" value="Genomic_DNA"/>
</dbReference>
<organism evidence="1 2">
    <name type="scientific">Campylobacter pinnipediorum subsp. caledonicus</name>
    <dbReference type="NCBI Taxonomy" id="1874362"/>
    <lineage>
        <taxon>Bacteria</taxon>
        <taxon>Pseudomonadati</taxon>
        <taxon>Campylobacterota</taxon>
        <taxon>Epsilonproteobacteria</taxon>
        <taxon>Campylobacterales</taxon>
        <taxon>Campylobacteraceae</taxon>
        <taxon>Campylobacter</taxon>
    </lineage>
</organism>
<reference evidence="2" key="1">
    <citation type="submission" date="2016-09" db="EMBL/GenBank/DDBJ databases">
        <title>Comparative genomics of the Campylobacter concisus group.</title>
        <authorList>
            <person name="Miller W.G."/>
            <person name="Yee E."/>
            <person name="Chapman M.H."/>
            <person name="Huynh S."/>
            <person name="Bono J.L."/>
            <person name="On S.L.W."/>
            <person name="StLeger J."/>
            <person name="Foster G."/>
            <person name="Parker C.T."/>
        </authorList>
    </citation>
    <scope>NUCLEOTIDE SEQUENCE [LARGE SCALE GENOMIC DNA]</scope>
    <source>
        <strain evidence="2">RM18021</strain>
    </source>
</reference>
<keyword evidence="2" id="KW-1185">Reference proteome</keyword>
<evidence type="ECO:0008006" key="3">
    <source>
        <dbReference type="Google" id="ProtNLM"/>
    </source>
</evidence>
<dbReference type="Pfam" id="PF07087">
    <property type="entry name" value="DUF1353"/>
    <property type="match status" value="1"/>
</dbReference>
<gene>
    <name evidence="1" type="ORF">CPIN18021_0253</name>
</gene>
<dbReference type="AlphaFoldDB" id="A0A1S6U605"/>
<protein>
    <recommendedName>
        <fullName evidence="3">DUF1353 domain protein</fullName>
    </recommendedName>
</protein>
<name>A0A1S6U605_9BACT</name>
<sequence length="122" mass="14195">MNKLNRVIVKPFGKDKFEVVEDFIFEGIKVPKGYKSNGANVPRLLWPIFPPNSPEYLSATILHDYLCDVADSTIKYDTLKNVSFKYADDMLLKTLLSLGVGKFKSKLFYYSCRLYHKIKYRQ</sequence>
<accession>A0A1S6U605</accession>
<evidence type="ECO:0000313" key="1">
    <source>
        <dbReference type="EMBL" id="AQW87100.1"/>
    </source>
</evidence>